<evidence type="ECO:0000256" key="4">
    <source>
        <dbReference type="ARBA" id="ARBA00023136"/>
    </source>
</evidence>
<feature type="transmembrane region" description="Helical" evidence="6">
    <location>
        <begin position="359"/>
        <end position="380"/>
    </location>
</feature>
<dbReference type="InterPro" id="IPR036259">
    <property type="entry name" value="MFS_trans_sf"/>
</dbReference>
<feature type="transmembrane region" description="Helical" evidence="6">
    <location>
        <begin position="502"/>
        <end position="520"/>
    </location>
</feature>
<keyword evidence="9" id="KW-1185">Reference proteome</keyword>
<evidence type="ECO:0000256" key="6">
    <source>
        <dbReference type="SAM" id="Phobius"/>
    </source>
</evidence>
<dbReference type="AlphaFoldDB" id="A0A1Y2FYP7"/>
<feature type="transmembrane region" description="Helical" evidence="6">
    <location>
        <begin position="163"/>
        <end position="185"/>
    </location>
</feature>
<dbReference type="InParanoid" id="A0A1Y2FYP7"/>
<keyword evidence="3 6" id="KW-1133">Transmembrane helix</keyword>
<gene>
    <name evidence="8" type="ORF">BCR35DRAFT_301855</name>
</gene>
<evidence type="ECO:0000256" key="2">
    <source>
        <dbReference type="ARBA" id="ARBA00022692"/>
    </source>
</evidence>
<name>A0A1Y2FYP7_9BASI</name>
<comment type="subcellular location">
    <subcellularLocation>
        <location evidence="1">Membrane</location>
        <topology evidence="1">Multi-pass membrane protein</topology>
    </subcellularLocation>
</comment>
<dbReference type="Pfam" id="PF07690">
    <property type="entry name" value="MFS_1"/>
    <property type="match status" value="1"/>
</dbReference>
<feature type="transmembrane region" description="Helical" evidence="6">
    <location>
        <begin position="72"/>
        <end position="94"/>
    </location>
</feature>
<feature type="transmembrane region" description="Helical" evidence="6">
    <location>
        <begin position="392"/>
        <end position="412"/>
    </location>
</feature>
<dbReference type="PANTHER" id="PTHR23502:SF5">
    <property type="entry name" value="QUINIDINE RESISTANCE PROTEIN 3"/>
    <property type="match status" value="1"/>
</dbReference>
<dbReference type="InterPro" id="IPR020846">
    <property type="entry name" value="MFS_dom"/>
</dbReference>
<keyword evidence="4 6" id="KW-0472">Membrane</keyword>
<dbReference type="Gene3D" id="1.20.1720.10">
    <property type="entry name" value="Multidrug resistance protein D"/>
    <property type="match status" value="1"/>
</dbReference>
<feature type="transmembrane region" description="Helical" evidence="6">
    <location>
        <begin position="443"/>
        <end position="459"/>
    </location>
</feature>
<protein>
    <submittedName>
        <fullName evidence="8">Major facilitator superfamily domain-containing protein</fullName>
    </submittedName>
</protein>
<feature type="transmembrane region" description="Helical" evidence="6">
    <location>
        <begin position="532"/>
        <end position="552"/>
    </location>
</feature>
<keyword evidence="2 6" id="KW-0812">Transmembrane</keyword>
<comment type="caution">
    <text evidence="8">The sequence shown here is derived from an EMBL/GenBank/DDBJ whole genome shotgun (WGS) entry which is preliminary data.</text>
</comment>
<evidence type="ECO:0000259" key="7">
    <source>
        <dbReference type="PROSITE" id="PS50850"/>
    </source>
</evidence>
<feature type="transmembrane region" description="Helical" evidence="6">
    <location>
        <begin position="106"/>
        <end position="125"/>
    </location>
</feature>
<dbReference type="InterPro" id="IPR011701">
    <property type="entry name" value="MFS"/>
</dbReference>
<feature type="transmembrane region" description="Helical" evidence="6">
    <location>
        <begin position="197"/>
        <end position="218"/>
    </location>
</feature>
<dbReference type="PROSITE" id="PS50850">
    <property type="entry name" value="MFS"/>
    <property type="match status" value="1"/>
</dbReference>
<dbReference type="PANTHER" id="PTHR23502">
    <property type="entry name" value="MAJOR FACILITATOR SUPERFAMILY"/>
    <property type="match status" value="1"/>
</dbReference>
<evidence type="ECO:0000313" key="8">
    <source>
        <dbReference type="EMBL" id="ORY88318.1"/>
    </source>
</evidence>
<evidence type="ECO:0000256" key="5">
    <source>
        <dbReference type="SAM" id="MobiDB-lite"/>
    </source>
</evidence>
<evidence type="ECO:0000256" key="3">
    <source>
        <dbReference type="ARBA" id="ARBA00022989"/>
    </source>
</evidence>
<dbReference type="Gene3D" id="1.20.1250.20">
    <property type="entry name" value="MFS general substrate transporter like domains"/>
    <property type="match status" value="1"/>
</dbReference>
<sequence>MPDPPAPTGRGAEPATALRRTESTLTAVDVEGGLPRAADVPSKPSEAPPLDIEHLLVQDDPRLWSTARKNGILATIAFCAAGGTVTASIYFPALDSLQAQLHASDSLLALSVSLFILGQGCFPVLWSAISEIKGRRVCYIAAITIYIIATTVCSRASNIGLFIVMRVLQALGSGAVLALGSGTLADIYDAHERGTRLGIFYAIPLVGPALGPLIGGGLTSAGGESGWRLAFYFLIGYGVICLGTMIWLPETFRKERSLAWRLAMQRARAHAKAELLKARGDLPTEAKGNDRPARTTTFLAPTPSQLERSDAPPQPAFSTLNRVKSALSLRSGEDNVKIHLRDVNPFAATGQVLRRKENFIAISFSGLLFASQYCITFTASRTFAAAPYNYDALRVGLVLLCFGAGNFIGSVLGGRYSDYVFNGLKAKNGGKGEPEMRIKSTRLFLLPGPLLLIGYAWAIEKGAPVAAPLVILFFLGLSIIWIYSSLLAYVVDSNPGQSSSAVACNSLFRGVLACIASQAAEPIIDHIHNGWFYTGFGVILLAGEVGILLVGARGRKWREAAQAKEEAKKAELAEKEKEALAA</sequence>
<organism evidence="8 9">
    <name type="scientific">Leucosporidium creatinivorum</name>
    <dbReference type="NCBI Taxonomy" id="106004"/>
    <lineage>
        <taxon>Eukaryota</taxon>
        <taxon>Fungi</taxon>
        <taxon>Dikarya</taxon>
        <taxon>Basidiomycota</taxon>
        <taxon>Pucciniomycotina</taxon>
        <taxon>Microbotryomycetes</taxon>
        <taxon>Leucosporidiales</taxon>
        <taxon>Leucosporidium</taxon>
    </lineage>
</organism>
<proteinExistence type="predicted"/>
<feature type="transmembrane region" description="Helical" evidence="6">
    <location>
        <begin position="137"/>
        <end position="157"/>
    </location>
</feature>
<dbReference type="GO" id="GO:0022857">
    <property type="term" value="F:transmembrane transporter activity"/>
    <property type="evidence" value="ECO:0007669"/>
    <property type="project" value="InterPro"/>
</dbReference>
<dbReference type="OrthoDB" id="2585655at2759"/>
<accession>A0A1Y2FYP7</accession>
<dbReference type="GO" id="GO:0005886">
    <property type="term" value="C:plasma membrane"/>
    <property type="evidence" value="ECO:0007669"/>
    <property type="project" value="TreeGrafter"/>
</dbReference>
<evidence type="ECO:0000313" key="9">
    <source>
        <dbReference type="Proteomes" id="UP000193467"/>
    </source>
</evidence>
<feature type="domain" description="Major facilitator superfamily (MFS) profile" evidence="7">
    <location>
        <begin position="72"/>
        <end position="555"/>
    </location>
</feature>
<dbReference type="STRING" id="106004.A0A1Y2FYP7"/>
<dbReference type="SUPFAM" id="SSF103473">
    <property type="entry name" value="MFS general substrate transporter"/>
    <property type="match status" value="1"/>
</dbReference>
<feature type="transmembrane region" description="Helical" evidence="6">
    <location>
        <begin position="465"/>
        <end position="490"/>
    </location>
</feature>
<dbReference type="Proteomes" id="UP000193467">
    <property type="component" value="Unassembled WGS sequence"/>
</dbReference>
<feature type="transmembrane region" description="Helical" evidence="6">
    <location>
        <begin position="230"/>
        <end position="248"/>
    </location>
</feature>
<dbReference type="EMBL" id="MCGR01000011">
    <property type="protein sequence ID" value="ORY88318.1"/>
    <property type="molecule type" value="Genomic_DNA"/>
</dbReference>
<reference evidence="8 9" key="1">
    <citation type="submission" date="2016-07" db="EMBL/GenBank/DDBJ databases">
        <title>Pervasive Adenine N6-methylation of Active Genes in Fungi.</title>
        <authorList>
            <consortium name="DOE Joint Genome Institute"/>
            <person name="Mondo S.J."/>
            <person name="Dannebaum R.O."/>
            <person name="Kuo R.C."/>
            <person name="Labutti K."/>
            <person name="Haridas S."/>
            <person name="Kuo A."/>
            <person name="Salamov A."/>
            <person name="Ahrendt S.R."/>
            <person name="Lipzen A."/>
            <person name="Sullivan W."/>
            <person name="Andreopoulos W.B."/>
            <person name="Clum A."/>
            <person name="Lindquist E."/>
            <person name="Daum C."/>
            <person name="Ramamoorthy G.K."/>
            <person name="Gryganskyi A."/>
            <person name="Culley D."/>
            <person name="Magnuson J.K."/>
            <person name="James T.Y."/>
            <person name="O'Malley M.A."/>
            <person name="Stajich J.E."/>
            <person name="Spatafora J.W."/>
            <person name="Visel A."/>
            <person name="Grigoriev I.V."/>
        </authorList>
    </citation>
    <scope>NUCLEOTIDE SEQUENCE [LARGE SCALE GENOMIC DNA]</scope>
    <source>
        <strain evidence="8 9">62-1032</strain>
    </source>
</reference>
<feature type="region of interest" description="Disordered" evidence="5">
    <location>
        <begin position="1"/>
        <end position="24"/>
    </location>
</feature>
<evidence type="ECO:0000256" key="1">
    <source>
        <dbReference type="ARBA" id="ARBA00004141"/>
    </source>
</evidence>